<name>A0ABW9NQJ9_9ACTN</name>
<proteinExistence type="predicted"/>
<evidence type="ECO:0000313" key="2">
    <source>
        <dbReference type="EMBL" id="MQS35459.1"/>
    </source>
</evidence>
<organism evidence="2 3">
    <name type="scientific">Streptomyces katsurahamanus</name>
    <dbReference type="NCBI Taxonomy" id="2577098"/>
    <lineage>
        <taxon>Bacteria</taxon>
        <taxon>Bacillati</taxon>
        <taxon>Actinomycetota</taxon>
        <taxon>Actinomycetes</taxon>
        <taxon>Kitasatosporales</taxon>
        <taxon>Streptomycetaceae</taxon>
        <taxon>Streptomyces</taxon>
    </lineage>
</organism>
<sequence>MTATNGECFRLPACAPPGSNRWRQGVRGGRPGGRTGGRPGGRTGGRPGGRTGGRAGGRTGVTPGLC</sequence>
<feature type="region of interest" description="Disordered" evidence="1">
    <location>
        <begin position="17"/>
        <end position="66"/>
    </location>
</feature>
<reference evidence="2 3" key="1">
    <citation type="submission" date="2019-06" db="EMBL/GenBank/DDBJ databases">
        <title>Comparative genomics and metabolomics analyses of clavulanic acid producing Streptomyces species provides insight into specialized metabolism and evolution of beta-lactam biosynthetic gene clusters.</title>
        <authorList>
            <person name="Moore M.A."/>
            <person name="Cruz-Morales P."/>
            <person name="Barona Gomez F."/>
            <person name="Kapil T."/>
        </authorList>
    </citation>
    <scope>NUCLEOTIDE SEQUENCE [LARGE SCALE GENOMIC DNA]</scope>
    <source>
        <strain evidence="2 3">T-272</strain>
    </source>
</reference>
<dbReference type="Proteomes" id="UP000460558">
    <property type="component" value="Unassembled WGS sequence"/>
</dbReference>
<dbReference type="EMBL" id="VDEQ01000074">
    <property type="protein sequence ID" value="MQS35459.1"/>
    <property type="molecule type" value="Genomic_DNA"/>
</dbReference>
<accession>A0ABW9NQJ9</accession>
<evidence type="ECO:0000256" key="1">
    <source>
        <dbReference type="SAM" id="MobiDB-lite"/>
    </source>
</evidence>
<comment type="caution">
    <text evidence="2">The sequence shown here is derived from an EMBL/GenBank/DDBJ whole genome shotgun (WGS) entry which is preliminary data.</text>
</comment>
<protein>
    <submittedName>
        <fullName evidence="2">Uncharacterized protein</fullName>
    </submittedName>
</protein>
<keyword evidence="3" id="KW-1185">Reference proteome</keyword>
<evidence type="ECO:0000313" key="3">
    <source>
        <dbReference type="Proteomes" id="UP000460558"/>
    </source>
</evidence>
<gene>
    <name evidence="2" type="ORF">FFZ77_07530</name>
</gene>
<feature type="compositionally biased region" description="Gly residues" evidence="1">
    <location>
        <begin position="26"/>
        <end position="59"/>
    </location>
</feature>